<dbReference type="SUPFAM" id="SSF90257">
    <property type="entry name" value="Myosin rod fragments"/>
    <property type="match status" value="1"/>
</dbReference>
<keyword evidence="1" id="KW-0175">Coiled coil</keyword>
<dbReference type="EMBL" id="CP126219">
    <property type="protein sequence ID" value="WIA21007.1"/>
    <property type="molecule type" value="Genomic_DNA"/>
</dbReference>
<gene>
    <name evidence="3" type="ORF">OEZ85_005342</name>
</gene>
<dbReference type="Proteomes" id="UP001244341">
    <property type="component" value="Chromosome 12b"/>
</dbReference>
<evidence type="ECO:0000256" key="1">
    <source>
        <dbReference type="SAM" id="Coils"/>
    </source>
</evidence>
<name>A0ABY8UHK8_TETOB</name>
<evidence type="ECO:0000313" key="3">
    <source>
        <dbReference type="EMBL" id="WIA21007.1"/>
    </source>
</evidence>
<protein>
    <submittedName>
        <fullName evidence="3">Uncharacterized protein</fullName>
    </submittedName>
</protein>
<reference evidence="3 4" key="1">
    <citation type="submission" date="2023-05" db="EMBL/GenBank/DDBJ databases">
        <title>A 100% complete, gapless, phased diploid assembly of the Scenedesmus obliquus UTEX 3031 genome.</title>
        <authorList>
            <person name="Biondi T.C."/>
            <person name="Hanschen E.R."/>
            <person name="Kwon T."/>
            <person name="Eng W."/>
            <person name="Kruse C.P.S."/>
            <person name="Koehler S.I."/>
            <person name="Kunde Y."/>
            <person name="Gleasner C.D."/>
            <person name="You Mak K.T."/>
            <person name="Polle J."/>
            <person name="Hovde B.T."/>
            <person name="Starkenburg S.R."/>
        </authorList>
    </citation>
    <scope>NUCLEOTIDE SEQUENCE [LARGE SCALE GENOMIC DNA]</scope>
    <source>
        <strain evidence="3 4">DOE0152z</strain>
    </source>
</reference>
<feature type="region of interest" description="Disordered" evidence="2">
    <location>
        <begin position="304"/>
        <end position="329"/>
    </location>
</feature>
<evidence type="ECO:0000256" key="2">
    <source>
        <dbReference type="SAM" id="MobiDB-lite"/>
    </source>
</evidence>
<keyword evidence="4" id="KW-1185">Reference proteome</keyword>
<organism evidence="3 4">
    <name type="scientific">Tetradesmus obliquus</name>
    <name type="common">Green alga</name>
    <name type="synonym">Acutodesmus obliquus</name>
    <dbReference type="NCBI Taxonomy" id="3088"/>
    <lineage>
        <taxon>Eukaryota</taxon>
        <taxon>Viridiplantae</taxon>
        <taxon>Chlorophyta</taxon>
        <taxon>core chlorophytes</taxon>
        <taxon>Chlorophyceae</taxon>
        <taxon>CS clade</taxon>
        <taxon>Sphaeropleales</taxon>
        <taxon>Scenedesmaceae</taxon>
        <taxon>Tetradesmus</taxon>
    </lineage>
</organism>
<sequence>MDQEGASKRKGHKPVATPASDVLREHDVAATPATRQAHQGRTPVLQTPTTPQECATMVQAVEQAIQHAQDATPDSGVHAVGRVPHLQEWLDTAGVQLPTPAAKELHRLAAAAEDSKRLRKQLEALREAELELAAREAEENERGFAMLEEENLSLVAQNAELQERLAAAQAARAAAAAQTDAAGSPCTPASNPASTPASQQWVNGVQARAAVALQRAADTSRLSGAFEEAHQQLQQEKQQHQRLTGSLLEHAGRLSHKYASLADEYGDLRRRYHHLASTNEQLASQLKEAHEALYDVQAAVQATPPAKRQQQRQLMERVADAEQWQAQQR</sequence>
<feature type="region of interest" description="Disordered" evidence="2">
    <location>
        <begin position="1"/>
        <end position="49"/>
    </location>
</feature>
<accession>A0ABY8UHK8</accession>
<feature type="compositionally biased region" description="Polar residues" evidence="2">
    <location>
        <begin position="33"/>
        <end position="49"/>
    </location>
</feature>
<feature type="coiled-coil region" evidence="1">
    <location>
        <begin position="105"/>
        <end position="178"/>
    </location>
</feature>
<evidence type="ECO:0000313" key="4">
    <source>
        <dbReference type="Proteomes" id="UP001244341"/>
    </source>
</evidence>
<proteinExistence type="predicted"/>